<dbReference type="PROSITE" id="PS51318">
    <property type="entry name" value="TAT"/>
    <property type="match status" value="1"/>
</dbReference>
<name>A0ABZ1U933_9ACTN</name>
<dbReference type="InterPro" id="IPR050490">
    <property type="entry name" value="Bact_solute-bd_prot1"/>
</dbReference>
<dbReference type="EMBL" id="CP108110">
    <property type="protein sequence ID" value="WUQ87633.1"/>
    <property type="molecule type" value="Genomic_DNA"/>
</dbReference>
<keyword evidence="3" id="KW-0813">Transport</keyword>
<protein>
    <submittedName>
        <fullName evidence="6">Sugar ABC transporter substrate-binding protein</fullName>
    </submittedName>
</protein>
<evidence type="ECO:0000313" key="7">
    <source>
        <dbReference type="Proteomes" id="UP001432222"/>
    </source>
</evidence>
<comment type="subcellular location">
    <subcellularLocation>
        <location evidence="1">Cell envelope</location>
    </subcellularLocation>
</comment>
<dbReference type="PANTHER" id="PTHR43649">
    <property type="entry name" value="ARABINOSE-BINDING PROTEIN-RELATED"/>
    <property type="match status" value="1"/>
</dbReference>
<evidence type="ECO:0000256" key="3">
    <source>
        <dbReference type="ARBA" id="ARBA00022448"/>
    </source>
</evidence>
<dbReference type="InterPro" id="IPR006311">
    <property type="entry name" value="TAT_signal"/>
</dbReference>
<comment type="similarity">
    <text evidence="2">Belongs to the bacterial solute-binding protein 1 family.</text>
</comment>
<feature type="chain" id="PRO_5045427792" evidence="5">
    <location>
        <begin position="31"/>
        <end position="438"/>
    </location>
</feature>
<evidence type="ECO:0000313" key="6">
    <source>
        <dbReference type="EMBL" id="WUQ87633.1"/>
    </source>
</evidence>
<dbReference type="Gene3D" id="3.40.190.10">
    <property type="entry name" value="Periplasmic binding protein-like II"/>
    <property type="match status" value="1"/>
</dbReference>
<evidence type="ECO:0000256" key="4">
    <source>
        <dbReference type="ARBA" id="ARBA00022729"/>
    </source>
</evidence>
<keyword evidence="4 5" id="KW-0732">Signal</keyword>
<evidence type="ECO:0000256" key="5">
    <source>
        <dbReference type="SAM" id="SignalP"/>
    </source>
</evidence>
<dbReference type="SUPFAM" id="SSF53850">
    <property type="entry name" value="Periplasmic binding protein-like II"/>
    <property type="match status" value="1"/>
</dbReference>
<dbReference type="Pfam" id="PF01547">
    <property type="entry name" value="SBP_bac_1"/>
    <property type="match status" value="1"/>
</dbReference>
<dbReference type="RefSeq" id="WP_328958190.1">
    <property type="nucleotide sequence ID" value="NZ_CP108110.1"/>
</dbReference>
<reference evidence="6" key="1">
    <citation type="submission" date="2022-10" db="EMBL/GenBank/DDBJ databases">
        <title>The complete genomes of actinobacterial strains from the NBC collection.</title>
        <authorList>
            <person name="Joergensen T.S."/>
            <person name="Alvarez Arevalo M."/>
            <person name="Sterndorff E.B."/>
            <person name="Faurdal D."/>
            <person name="Vuksanovic O."/>
            <person name="Mourched A.-S."/>
            <person name="Charusanti P."/>
            <person name="Shaw S."/>
            <person name="Blin K."/>
            <person name="Weber T."/>
        </authorList>
    </citation>
    <scope>NUCLEOTIDE SEQUENCE</scope>
    <source>
        <strain evidence="6">NBC_00222</strain>
    </source>
</reference>
<proteinExistence type="inferred from homology"/>
<sequence>MSAFTRRTALVAAAAALAVTVTGCSGTNGAGGAGDAKADGGKVTIRWSTWGSAEDLAVFKTFTDEFAKKYPNITLKLEQVASYEDYHPKLLTQLTSKTAPDVFYVGDDYIGKLVADGVLSPLDQQLAGPDSRSKPADFFEGIYGGAKKDGVTYGVPNDTNPEVLWFDKKALAAAGITEDPAALNEAGQWTTAKFLEMNAKLRAADRTGTIFWNWYGANYSVVNGFGGKVWDGGKFVATTDPKTRQALKTLADGYRDKTFASADLLPEGNGAATQFIKHKAGFYAGGRWVIEGIDKGGDRESYDIVPFPSENGQPIPGAVAASYLTVNKDSKHPKEAFAFLTEFVSKEGQQLRLKGGSAVPSVRGAESLVTDGNYPPHAKTFLDVRDRGFANYPDEVAVPGLTKAINDQLMKIWEGKTGFDEGMTQLRTLVDGMKGKQG</sequence>
<dbReference type="InterPro" id="IPR006059">
    <property type="entry name" value="SBP"/>
</dbReference>
<dbReference type="Proteomes" id="UP001432222">
    <property type="component" value="Chromosome"/>
</dbReference>
<evidence type="ECO:0000256" key="2">
    <source>
        <dbReference type="ARBA" id="ARBA00008520"/>
    </source>
</evidence>
<feature type="signal peptide" evidence="5">
    <location>
        <begin position="1"/>
        <end position="30"/>
    </location>
</feature>
<dbReference type="PANTHER" id="PTHR43649:SF31">
    <property type="entry name" value="SN-GLYCEROL-3-PHOSPHATE-BINDING PERIPLASMIC PROTEIN UGPB"/>
    <property type="match status" value="1"/>
</dbReference>
<dbReference type="CDD" id="cd13585">
    <property type="entry name" value="PBP2_TMBP_like"/>
    <property type="match status" value="1"/>
</dbReference>
<dbReference type="PROSITE" id="PS51257">
    <property type="entry name" value="PROKAR_LIPOPROTEIN"/>
    <property type="match status" value="1"/>
</dbReference>
<keyword evidence="7" id="KW-1185">Reference proteome</keyword>
<organism evidence="6 7">
    <name type="scientific">Kitasatospora purpeofusca</name>
    <dbReference type="NCBI Taxonomy" id="67352"/>
    <lineage>
        <taxon>Bacteria</taxon>
        <taxon>Bacillati</taxon>
        <taxon>Actinomycetota</taxon>
        <taxon>Actinomycetes</taxon>
        <taxon>Kitasatosporales</taxon>
        <taxon>Streptomycetaceae</taxon>
        <taxon>Kitasatospora</taxon>
    </lineage>
</organism>
<evidence type="ECO:0000256" key="1">
    <source>
        <dbReference type="ARBA" id="ARBA00004196"/>
    </source>
</evidence>
<accession>A0ABZ1U933</accession>
<gene>
    <name evidence="6" type="ORF">OHA16_34460</name>
</gene>